<feature type="coiled-coil region" evidence="3">
    <location>
        <begin position="205"/>
        <end position="239"/>
    </location>
</feature>
<feature type="domain" description="UBA" evidence="5">
    <location>
        <begin position="533"/>
        <end position="587"/>
    </location>
</feature>
<dbReference type="CDD" id="cd14947">
    <property type="entry name" value="NBR1_like"/>
    <property type="match status" value="1"/>
</dbReference>
<dbReference type="SUPFAM" id="SSF46934">
    <property type="entry name" value="UBA-like"/>
    <property type="match status" value="1"/>
</dbReference>
<evidence type="ECO:0000313" key="8">
    <source>
        <dbReference type="Proteomes" id="UP001150062"/>
    </source>
</evidence>
<evidence type="ECO:0000256" key="3">
    <source>
        <dbReference type="SAM" id="Coils"/>
    </source>
</evidence>
<feature type="domain" description="PB1" evidence="6">
    <location>
        <begin position="5"/>
        <end position="90"/>
    </location>
</feature>
<dbReference type="Proteomes" id="UP001150062">
    <property type="component" value="Unassembled WGS sequence"/>
</dbReference>
<dbReference type="InterPro" id="IPR000270">
    <property type="entry name" value="PB1_dom"/>
</dbReference>
<evidence type="ECO:0000256" key="2">
    <source>
        <dbReference type="ARBA" id="ARBA00023329"/>
    </source>
</evidence>
<dbReference type="CDD" id="cd05992">
    <property type="entry name" value="PB1"/>
    <property type="match status" value="1"/>
</dbReference>
<evidence type="ECO:0000256" key="4">
    <source>
        <dbReference type="SAM" id="MobiDB-lite"/>
    </source>
</evidence>
<feature type="compositionally biased region" description="Basic and acidic residues" evidence="4">
    <location>
        <begin position="517"/>
        <end position="528"/>
    </location>
</feature>
<dbReference type="SUPFAM" id="SSF54277">
    <property type="entry name" value="CAD &amp; PB1 domains"/>
    <property type="match status" value="1"/>
</dbReference>
<feature type="compositionally biased region" description="Basic residues" evidence="4">
    <location>
        <begin position="160"/>
        <end position="192"/>
    </location>
</feature>
<evidence type="ECO:0000259" key="5">
    <source>
        <dbReference type="PROSITE" id="PS50030"/>
    </source>
</evidence>
<keyword evidence="3" id="KW-0175">Coiled coil</keyword>
<comment type="subcellular location">
    <subcellularLocation>
        <location evidence="1">Cytoplasmic vesicle</location>
        <location evidence="1">Autophagosome</location>
    </subcellularLocation>
</comment>
<evidence type="ECO:0000256" key="1">
    <source>
        <dbReference type="ARBA" id="ARBA00004419"/>
    </source>
</evidence>
<dbReference type="InterPro" id="IPR015940">
    <property type="entry name" value="UBA"/>
</dbReference>
<name>A0ABQ8YU06_9EUKA</name>
<protein>
    <submittedName>
        <fullName evidence="7">Protein ilrun</fullName>
    </submittedName>
</protein>
<keyword evidence="2" id="KW-0968">Cytoplasmic vesicle</keyword>
<proteinExistence type="predicted"/>
<feature type="compositionally biased region" description="Basic and acidic residues" evidence="4">
    <location>
        <begin position="249"/>
        <end position="320"/>
    </location>
</feature>
<reference evidence="7" key="1">
    <citation type="submission" date="2022-08" db="EMBL/GenBank/DDBJ databases">
        <title>Novel sulfate-reducing endosymbionts in the free-living metamonad Anaeramoeba.</title>
        <authorList>
            <person name="Jerlstrom-Hultqvist J."/>
            <person name="Cepicka I."/>
            <person name="Gallot-Lavallee L."/>
            <person name="Salas-Leiva D."/>
            <person name="Curtis B.A."/>
            <person name="Zahonova K."/>
            <person name="Pipaliya S."/>
            <person name="Dacks J."/>
            <person name="Roger A.J."/>
        </authorList>
    </citation>
    <scope>NUCLEOTIDE SEQUENCE</scope>
    <source>
        <strain evidence="7">Schooner1</strain>
    </source>
</reference>
<organism evidence="7 8">
    <name type="scientific">Anaeramoeba flamelloides</name>
    <dbReference type="NCBI Taxonomy" id="1746091"/>
    <lineage>
        <taxon>Eukaryota</taxon>
        <taxon>Metamonada</taxon>
        <taxon>Anaeramoebidae</taxon>
        <taxon>Anaeramoeba</taxon>
    </lineage>
</organism>
<dbReference type="InterPro" id="IPR032350">
    <property type="entry name" value="Nbr1_FW"/>
</dbReference>
<dbReference type="Pfam" id="PF16158">
    <property type="entry name" value="N_BRCA1_IG"/>
    <property type="match status" value="1"/>
</dbReference>
<dbReference type="Gene3D" id="2.60.40.10">
    <property type="entry name" value="Immunoglobulins"/>
    <property type="match status" value="1"/>
</dbReference>
<feature type="compositionally biased region" description="Basic and acidic residues" evidence="4">
    <location>
        <begin position="351"/>
        <end position="367"/>
    </location>
</feature>
<feature type="compositionally biased region" description="Low complexity" evidence="4">
    <location>
        <begin position="334"/>
        <end position="345"/>
    </location>
</feature>
<dbReference type="InterPro" id="IPR013783">
    <property type="entry name" value="Ig-like_fold"/>
</dbReference>
<feature type="region of interest" description="Disordered" evidence="4">
    <location>
        <begin position="158"/>
        <end position="192"/>
    </location>
</feature>
<dbReference type="InterPro" id="IPR009060">
    <property type="entry name" value="UBA-like_sf"/>
</dbReference>
<comment type="caution">
    <text evidence="7">The sequence shown here is derived from an EMBL/GenBank/DDBJ whole genome shotgun (WGS) entry which is preliminary data.</text>
</comment>
<sequence>MNQPTIVAKIHYKSEIRRKRISTSITFEEFTDFVFKLFSLSPKKKNNFKLKYLDDESEFITFIDSFDLTEALELCQTFQPPYLKVFIFEETQEIKNSNMPSLKFSSKNSNSALGSEDLSQLVQIQDKIDSLLQRPYTTYRNRTVQPLWNSQQMTSVSSRNYHKIISQKKKPKIRRNKKKKQKKKTIQTQKKKKSEVIFPIDLGFGNNQKKKKEKARENIKEIEEKETIIENECEQIVIENAFEKRVDQKIEKESEDGKQDPKDFESVIFNENKEQIIVKNEEEEEQKKEEEQEEEKNEKEEEKEEKNEKEEEQEEKKEKEEQEEQEQEHKVDNQNENENQNNQIENEQDQEQEKEQEKEQEQEHKIKLYDPDVMELVEDITMQDGSQVDPKTLFVKTWRIKNTSGQVWKQGTNLQHFEGDQLGIKKNFNACYNDIDPGVTFDINVLMRTPEKEGRYISYWRLVNPEGQYFGRQLWVDLVVKDSSEKRELMEKKKLEQMNRLQNRSNENENEQENEQENEKENEKENNKENNNNNDEEKIVEKPKISNFRYQNQLEQLNSMGFTDVEKIKKLLLKNKGNVTSVIDKLC</sequence>
<feature type="region of interest" description="Disordered" evidence="4">
    <location>
        <begin position="497"/>
        <end position="540"/>
    </location>
</feature>
<dbReference type="InterPro" id="IPR053793">
    <property type="entry name" value="PB1-like"/>
</dbReference>
<dbReference type="EMBL" id="JAOAOG010000117">
    <property type="protein sequence ID" value="KAJ6248093.1"/>
    <property type="molecule type" value="Genomic_DNA"/>
</dbReference>
<dbReference type="PANTHER" id="PTHR20930">
    <property type="entry name" value="OVARIAN CARCINOMA ANTIGEN CA125-RELATED"/>
    <property type="match status" value="1"/>
</dbReference>
<dbReference type="SMART" id="SM00666">
    <property type="entry name" value="PB1"/>
    <property type="match status" value="1"/>
</dbReference>
<dbReference type="Pfam" id="PF00564">
    <property type="entry name" value="PB1"/>
    <property type="match status" value="1"/>
</dbReference>
<dbReference type="PROSITE" id="PS51745">
    <property type="entry name" value="PB1"/>
    <property type="match status" value="1"/>
</dbReference>
<feature type="region of interest" description="Disordered" evidence="4">
    <location>
        <begin position="249"/>
        <end position="367"/>
    </location>
</feature>
<evidence type="ECO:0000259" key="6">
    <source>
        <dbReference type="PROSITE" id="PS51745"/>
    </source>
</evidence>
<accession>A0ABQ8YU06</accession>
<dbReference type="PANTHER" id="PTHR20930:SF0">
    <property type="entry name" value="PROTEIN ILRUN"/>
    <property type="match status" value="1"/>
</dbReference>
<dbReference type="Gene3D" id="3.10.20.90">
    <property type="entry name" value="Phosphatidylinositol 3-kinase Catalytic Subunit, Chain A, domain 1"/>
    <property type="match status" value="1"/>
</dbReference>
<dbReference type="PROSITE" id="PS50030">
    <property type="entry name" value="UBA"/>
    <property type="match status" value="1"/>
</dbReference>
<keyword evidence="8" id="KW-1185">Reference proteome</keyword>
<evidence type="ECO:0000313" key="7">
    <source>
        <dbReference type="EMBL" id="KAJ6248093.1"/>
    </source>
</evidence>
<gene>
    <name evidence="7" type="ORF">M0813_17985</name>
</gene>
<dbReference type="Gene3D" id="1.10.8.10">
    <property type="entry name" value="DNA helicase RuvA subunit, C-terminal domain"/>
    <property type="match status" value="1"/>
</dbReference>